<sequence length="168" mass="18578">MAFFIAYLLVFVFAATPFFEVIAVIPIGALAGLNVIVVAVVALLGNLLTVLLVIFLAERLKKWNEDRRRRKGIDVDAPSKKRERAERLWTKYGIVGVSLLGPLIIGSHLAALTAMTFSNNKTKVTAWMTGSLVLWCVAMGVLSFYGVDLIQENTGNNGFLYEMLRVDE</sequence>
<proteinExistence type="predicted"/>
<keyword evidence="1" id="KW-1133">Transmembrane helix</keyword>
<feature type="transmembrane region" description="Helical" evidence="1">
    <location>
        <begin position="33"/>
        <end position="57"/>
    </location>
</feature>
<protein>
    <submittedName>
        <fullName evidence="2">Putative small multi-drug export protein</fullName>
    </submittedName>
</protein>
<dbReference type="AlphaFoldDB" id="A0A4R6TVJ4"/>
<dbReference type="Proteomes" id="UP000295632">
    <property type="component" value="Unassembled WGS sequence"/>
</dbReference>
<reference evidence="2 3" key="1">
    <citation type="submission" date="2019-03" db="EMBL/GenBank/DDBJ databases">
        <title>Genomic Encyclopedia of Type Strains, Phase IV (KMG-IV): sequencing the most valuable type-strain genomes for metagenomic binning, comparative biology and taxonomic classification.</title>
        <authorList>
            <person name="Goeker M."/>
        </authorList>
    </citation>
    <scope>NUCLEOTIDE SEQUENCE [LARGE SCALE GENOMIC DNA]</scope>
    <source>
        <strain evidence="2 3">DSM 28697</strain>
    </source>
</reference>
<organism evidence="2 3">
    <name type="scientific">Aureibacillus halotolerans</name>
    <dbReference type="NCBI Taxonomy" id="1508390"/>
    <lineage>
        <taxon>Bacteria</taxon>
        <taxon>Bacillati</taxon>
        <taxon>Bacillota</taxon>
        <taxon>Bacilli</taxon>
        <taxon>Bacillales</taxon>
        <taxon>Bacillaceae</taxon>
        <taxon>Aureibacillus</taxon>
    </lineage>
</organism>
<keyword evidence="3" id="KW-1185">Reference proteome</keyword>
<dbReference type="RefSeq" id="WP_166639335.1">
    <property type="nucleotide sequence ID" value="NZ_SNYJ01000013.1"/>
</dbReference>
<evidence type="ECO:0000256" key="1">
    <source>
        <dbReference type="SAM" id="Phobius"/>
    </source>
</evidence>
<comment type="caution">
    <text evidence="2">The sequence shown here is derived from an EMBL/GenBank/DDBJ whole genome shotgun (WGS) entry which is preliminary data.</text>
</comment>
<name>A0A4R6TVJ4_9BACI</name>
<evidence type="ECO:0000313" key="2">
    <source>
        <dbReference type="EMBL" id="TDQ37441.1"/>
    </source>
</evidence>
<dbReference type="InterPro" id="IPR009577">
    <property type="entry name" value="Sm_multidrug_ex"/>
</dbReference>
<keyword evidence="1" id="KW-0472">Membrane</keyword>
<feature type="transmembrane region" description="Helical" evidence="1">
    <location>
        <begin position="124"/>
        <end position="147"/>
    </location>
</feature>
<gene>
    <name evidence="2" type="ORF">EV213_11376</name>
</gene>
<feature type="transmembrane region" description="Helical" evidence="1">
    <location>
        <begin position="89"/>
        <end position="112"/>
    </location>
</feature>
<keyword evidence="1" id="KW-0812">Transmembrane</keyword>
<evidence type="ECO:0000313" key="3">
    <source>
        <dbReference type="Proteomes" id="UP000295632"/>
    </source>
</evidence>
<dbReference type="EMBL" id="SNYJ01000013">
    <property type="protein sequence ID" value="TDQ37441.1"/>
    <property type="molecule type" value="Genomic_DNA"/>
</dbReference>
<accession>A0A4R6TVJ4</accession>
<dbReference type="Pfam" id="PF06695">
    <property type="entry name" value="Sm_multidrug_ex"/>
    <property type="match status" value="1"/>
</dbReference>